<protein>
    <submittedName>
        <fullName evidence="1">Uncharacterized protein</fullName>
    </submittedName>
</protein>
<evidence type="ECO:0000313" key="1">
    <source>
        <dbReference type="EMBL" id="CAK5037958.1"/>
    </source>
</evidence>
<gene>
    <name evidence="1" type="ORF">MENTE1834_LOCUS9481</name>
</gene>
<dbReference type="Proteomes" id="UP001497535">
    <property type="component" value="Unassembled WGS sequence"/>
</dbReference>
<keyword evidence="2" id="KW-1185">Reference proteome</keyword>
<reference evidence="1" key="1">
    <citation type="submission" date="2023-11" db="EMBL/GenBank/DDBJ databases">
        <authorList>
            <person name="Poullet M."/>
        </authorList>
    </citation>
    <scope>NUCLEOTIDE SEQUENCE</scope>
    <source>
        <strain evidence="1">E1834</strain>
    </source>
</reference>
<proteinExistence type="predicted"/>
<accession>A0ACB0YAR1</accession>
<evidence type="ECO:0000313" key="2">
    <source>
        <dbReference type="Proteomes" id="UP001497535"/>
    </source>
</evidence>
<name>A0ACB0YAR1_MELEN</name>
<organism evidence="1 2">
    <name type="scientific">Meloidogyne enterolobii</name>
    <name type="common">Root-knot nematode worm</name>
    <name type="synonym">Meloidogyne mayaguensis</name>
    <dbReference type="NCBI Taxonomy" id="390850"/>
    <lineage>
        <taxon>Eukaryota</taxon>
        <taxon>Metazoa</taxon>
        <taxon>Ecdysozoa</taxon>
        <taxon>Nematoda</taxon>
        <taxon>Chromadorea</taxon>
        <taxon>Rhabditida</taxon>
        <taxon>Tylenchina</taxon>
        <taxon>Tylenchomorpha</taxon>
        <taxon>Tylenchoidea</taxon>
        <taxon>Meloidogynidae</taxon>
        <taxon>Meloidogyninae</taxon>
        <taxon>Meloidogyne</taxon>
    </lineage>
</organism>
<sequence length="603" mass="69482">MSSSQCEHFYQLYYNLKETTMKYFLIPTKTTYDKISKYLITNQVDGSISINTLTHWRKVYSIKEVDNQNLVFYEERKVICEEELFEVVHNAHVFVGHGGRDLMTNALRGFYGVGRKVIAIYLQTCTECEHKRARIKKNIVKKEIVPNPKGYAESYQVDFIDMESQRDGLYSWILVVQDQFTKFVHLRALQNKDSLSIAFLLEEIFAQFGPPQVLQTGNGREFVNEHIHSLCSEWKVKLINGNSRKSSNEEGVERASHDIENIILTWETSLQRNDWANNLKIFQLMKNNRFHKSLQKTPYEAVFGRKLHSLPSSVSIDDQIEEFVINGFYVEQTENNKEEIPEEIPICSDSQFDAQEEEMTNKYCKCNSECKGNRCCCKKEGRFCGNKCHKSLSCSNNLLVKKEDGGIHQEQLNENGEFEIIFEDDGSDKKEYIPLNKNKKEQHWYGMVIDFKPDLQIACVSENVYLSSQAVAQDLELLLTNKITHIINVATGVQCLFPENIIYLALTALDIPTENLKRHFDKAVNFIYNAVENGGKVLIHCNAGVSRSTTIVVAYLMNYKHLTVNKALEHVRSQRPIARPNDGFMCQLKEYEGELGLNSVDNQ</sequence>
<comment type="caution">
    <text evidence="1">The sequence shown here is derived from an EMBL/GenBank/DDBJ whole genome shotgun (WGS) entry which is preliminary data.</text>
</comment>
<dbReference type="EMBL" id="CAVMJV010000008">
    <property type="protein sequence ID" value="CAK5037958.1"/>
    <property type="molecule type" value="Genomic_DNA"/>
</dbReference>